<evidence type="ECO:0000256" key="4">
    <source>
        <dbReference type="ARBA" id="ARBA00022989"/>
    </source>
</evidence>
<name>A0AAE3KZD6_9FIRM</name>
<proteinExistence type="predicted"/>
<dbReference type="GO" id="GO:0005886">
    <property type="term" value="C:plasma membrane"/>
    <property type="evidence" value="ECO:0007669"/>
    <property type="project" value="UniProtKB-SubCell"/>
</dbReference>
<keyword evidence="8" id="KW-1185">Reference proteome</keyword>
<comment type="subcellular location">
    <subcellularLocation>
        <location evidence="1">Cell membrane</location>
    </subcellularLocation>
</comment>
<dbReference type="RefSeq" id="WP_257530990.1">
    <property type="nucleotide sequence ID" value="NZ_JANKAS010000006.1"/>
</dbReference>
<dbReference type="GO" id="GO:0036376">
    <property type="term" value="P:sodium ion export across plasma membrane"/>
    <property type="evidence" value="ECO:0007669"/>
    <property type="project" value="InterPro"/>
</dbReference>
<protein>
    <submittedName>
        <fullName evidence="7">OadG family protein</fullName>
    </submittedName>
</protein>
<comment type="caution">
    <text evidence="7">The sequence shown here is derived from an EMBL/GenBank/DDBJ whole genome shotgun (WGS) entry which is preliminary data.</text>
</comment>
<evidence type="ECO:0000256" key="5">
    <source>
        <dbReference type="ARBA" id="ARBA00023136"/>
    </source>
</evidence>
<keyword evidence="5 6" id="KW-0472">Membrane</keyword>
<accession>A0AAE3KZD6</accession>
<evidence type="ECO:0000256" key="1">
    <source>
        <dbReference type="ARBA" id="ARBA00004236"/>
    </source>
</evidence>
<dbReference type="InterPro" id="IPR005899">
    <property type="entry name" value="Na_pump_deCOase"/>
</dbReference>
<keyword evidence="2" id="KW-1003">Cell membrane</keyword>
<dbReference type="Pfam" id="PF04277">
    <property type="entry name" value="OAD_gamma"/>
    <property type="match status" value="1"/>
</dbReference>
<evidence type="ECO:0000256" key="6">
    <source>
        <dbReference type="SAM" id="Phobius"/>
    </source>
</evidence>
<evidence type="ECO:0000256" key="2">
    <source>
        <dbReference type="ARBA" id="ARBA00022475"/>
    </source>
</evidence>
<evidence type="ECO:0000256" key="3">
    <source>
        <dbReference type="ARBA" id="ARBA00022692"/>
    </source>
</evidence>
<reference evidence="7" key="1">
    <citation type="submission" date="2022-07" db="EMBL/GenBank/DDBJ databases">
        <title>Enhanced cultured diversity of the mouse gut microbiota enables custom-made synthetic communities.</title>
        <authorList>
            <person name="Afrizal A."/>
        </authorList>
    </citation>
    <scope>NUCLEOTIDE SEQUENCE</scope>
    <source>
        <strain evidence="7">DSM 28593</strain>
    </source>
</reference>
<dbReference type="AlphaFoldDB" id="A0AAE3KZD6"/>
<feature type="transmembrane region" description="Helical" evidence="6">
    <location>
        <begin position="12"/>
        <end position="40"/>
    </location>
</feature>
<organism evidence="7 8">
    <name type="scientific">Irregularibacter muris</name>
    <dbReference type="NCBI Taxonomy" id="1796619"/>
    <lineage>
        <taxon>Bacteria</taxon>
        <taxon>Bacillati</taxon>
        <taxon>Bacillota</taxon>
        <taxon>Clostridia</taxon>
        <taxon>Eubacteriales</taxon>
        <taxon>Eubacteriaceae</taxon>
        <taxon>Irregularibacter</taxon>
    </lineage>
</organism>
<gene>
    <name evidence="7" type="ORF">NSA47_08680</name>
</gene>
<dbReference type="GO" id="GO:0015081">
    <property type="term" value="F:sodium ion transmembrane transporter activity"/>
    <property type="evidence" value="ECO:0007669"/>
    <property type="project" value="InterPro"/>
</dbReference>
<keyword evidence="4 6" id="KW-1133">Transmembrane helix</keyword>
<dbReference type="EMBL" id="JANKAS010000006">
    <property type="protein sequence ID" value="MCR1899055.1"/>
    <property type="molecule type" value="Genomic_DNA"/>
</dbReference>
<sequence>MFADSMSIGTKFVNSIGLTILGMGIVFAVLIILSFALDLLRVIAGDGKKKDTPSQEVAQKDTVVTSNEIVKQEDDGELIAVIAAAISAMSGTSVDDIVVRSIKPLPQKQSIWSGTGRQEQMLDRL</sequence>
<evidence type="ECO:0000313" key="7">
    <source>
        <dbReference type="EMBL" id="MCR1899055.1"/>
    </source>
</evidence>
<keyword evidence="3 6" id="KW-0812">Transmembrane</keyword>
<dbReference type="Proteomes" id="UP001205748">
    <property type="component" value="Unassembled WGS sequence"/>
</dbReference>
<dbReference type="NCBIfam" id="TIGR01195">
    <property type="entry name" value="oadG_fam"/>
    <property type="match status" value="1"/>
</dbReference>
<evidence type="ECO:0000313" key="8">
    <source>
        <dbReference type="Proteomes" id="UP001205748"/>
    </source>
</evidence>